<evidence type="ECO:0000313" key="2">
    <source>
        <dbReference type="EMBL" id="KAA6432420.1"/>
    </source>
</evidence>
<organism evidence="2 4">
    <name type="scientific">Rufibacter glacialis</name>
    <dbReference type="NCBI Taxonomy" id="1259555"/>
    <lineage>
        <taxon>Bacteria</taxon>
        <taxon>Pseudomonadati</taxon>
        <taxon>Bacteroidota</taxon>
        <taxon>Cytophagia</taxon>
        <taxon>Cytophagales</taxon>
        <taxon>Hymenobacteraceae</taxon>
        <taxon>Rufibacter</taxon>
    </lineage>
</organism>
<feature type="coiled-coil region" evidence="1">
    <location>
        <begin position="475"/>
        <end position="502"/>
    </location>
</feature>
<reference evidence="2 4" key="2">
    <citation type="submission" date="2019-09" db="EMBL/GenBank/DDBJ databases">
        <title>A bacterium isolated from glacier soil.</title>
        <authorList>
            <person name="Liu Q."/>
        </authorList>
    </citation>
    <scope>NUCLEOTIDE SEQUENCE [LARGE SCALE GENOMIC DNA]</scope>
    <source>
        <strain evidence="2 4">MDT1-10-3</strain>
    </source>
</reference>
<sequence length="514" mass="58668">MKTPKTISTTMPVIVATCFILLAVLPILLLTTLSYGQSQVAETSDSEFKTHPNGLIYSNHTITQLKAIVDSLNLKHKVCELHKEYRAMSQARGHYTSLAKGDIKAAKADLEQNISFEGFLRKYRPANISQDLLVAKDRSKDYEGNETIEFFSLPLNGKGEHTISISADSFQEKKPLKENWVVNYRPKTRYSEESIAAFYFPEEFNAPPLPKQYARMVQYADCLIDTTAQIYVETVWGRNGNQGKTPAAIENFIRYVHQETGKPEYDEKQGEAFSAKHSQWYHHTRKTMVQDDLSKRKEFMDLLTKALSVALIEGGYDNEFEEYVGLYISRKAELDLKRKRRVIGSCSQDTAPRAHAVAIAKLSAETVNWETFLRAHLDIMNDRFDRVSDGNYAWAGRKTYIKELEVVDINVADLLLGISLRLENSGENHYYGNIGRIGRALTEAQNAPSLENQILAMIQDKQLDTYNRILLYYLFKHYNINLEDKNRQKANLKRLNEAVQHLPAYLAAKATVKD</sequence>
<reference evidence="3 5" key="3">
    <citation type="submission" date="2024-08" db="EMBL/GenBank/DDBJ databases">
        <authorList>
            <person name="Wei W."/>
        </authorList>
    </citation>
    <scope>NUCLEOTIDE SEQUENCE [LARGE SCALE GENOMIC DNA]</scope>
    <source>
        <strain evidence="3 5">XU2</strain>
    </source>
</reference>
<dbReference type="Proteomes" id="UP001570846">
    <property type="component" value="Unassembled WGS sequence"/>
</dbReference>
<evidence type="ECO:0000256" key="1">
    <source>
        <dbReference type="SAM" id="Coils"/>
    </source>
</evidence>
<keyword evidence="1" id="KW-0175">Coiled coil</keyword>
<proteinExistence type="predicted"/>
<evidence type="ECO:0000313" key="4">
    <source>
        <dbReference type="Proteomes" id="UP000323866"/>
    </source>
</evidence>
<protein>
    <submittedName>
        <fullName evidence="2">Uncharacterized protein</fullName>
    </submittedName>
</protein>
<dbReference type="EMBL" id="JBGOGF010000004">
    <property type="protein sequence ID" value="MFA1771432.1"/>
    <property type="molecule type" value="Genomic_DNA"/>
</dbReference>
<name>A0A5M8QC05_9BACT</name>
<dbReference type="AlphaFoldDB" id="A0A5M8QC05"/>
<comment type="caution">
    <text evidence="2">The sequence shown here is derived from an EMBL/GenBank/DDBJ whole genome shotgun (WGS) entry which is preliminary data.</text>
</comment>
<accession>A0A5M8QC05</accession>
<dbReference type="Proteomes" id="UP000323866">
    <property type="component" value="Unassembled WGS sequence"/>
</dbReference>
<reference evidence="2 4" key="1">
    <citation type="submission" date="2019-07" db="EMBL/GenBank/DDBJ databases">
        <authorList>
            <person name="Qu J.-H."/>
        </authorList>
    </citation>
    <scope>NUCLEOTIDE SEQUENCE [LARGE SCALE GENOMIC DNA]</scope>
    <source>
        <strain evidence="2 4">MDT1-10-3</strain>
    </source>
</reference>
<gene>
    <name evidence="3" type="ORF">ACD591_09035</name>
    <name evidence="2" type="ORF">FOE74_15075</name>
</gene>
<dbReference type="OrthoDB" id="5512913at2"/>
<dbReference type="EMBL" id="VKKZ01000022">
    <property type="protein sequence ID" value="KAA6432420.1"/>
    <property type="molecule type" value="Genomic_DNA"/>
</dbReference>
<evidence type="ECO:0000313" key="3">
    <source>
        <dbReference type="EMBL" id="MFA1771432.1"/>
    </source>
</evidence>
<keyword evidence="5" id="KW-1185">Reference proteome</keyword>
<dbReference type="RefSeq" id="WP_149099452.1">
    <property type="nucleotide sequence ID" value="NZ_BMMG01000005.1"/>
</dbReference>
<evidence type="ECO:0000313" key="5">
    <source>
        <dbReference type="Proteomes" id="UP001570846"/>
    </source>
</evidence>